<dbReference type="AlphaFoldDB" id="U5X055"/>
<protein>
    <submittedName>
        <fullName evidence="1">Uncharacterized protein</fullName>
    </submittedName>
</protein>
<dbReference type="HOGENOM" id="CLU_3365968_0_0_11"/>
<gene>
    <name evidence="1" type="ORF">MKAN_28755</name>
</gene>
<organism evidence="1 2">
    <name type="scientific">Mycobacterium kansasii ATCC 12478</name>
    <dbReference type="NCBI Taxonomy" id="557599"/>
    <lineage>
        <taxon>Bacteria</taxon>
        <taxon>Bacillati</taxon>
        <taxon>Actinomycetota</taxon>
        <taxon>Actinomycetes</taxon>
        <taxon>Mycobacteriales</taxon>
        <taxon>Mycobacteriaceae</taxon>
        <taxon>Mycobacterium</taxon>
    </lineage>
</organism>
<sequence length="35" mass="3737">MEPVSIVNATCGRRESARAFGEVGAVETTMRSPVQ</sequence>
<dbReference type="KEGG" id="mkn:MKAN_28755"/>
<evidence type="ECO:0000313" key="2">
    <source>
        <dbReference type="Proteomes" id="UP000017786"/>
    </source>
</evidence>
<evidence type="ECO:0000313" key="1">
    <source>
        <dbReference type="EMBL" id="AGZ54557.1"/>
    </source>
</evidence>
<name>U5X055_MYCKA</name>
<accession>U5X055</accession>
<reference evidence="1 2" key="1">
    <citation type="submission" date="2013-10" db="EMBL/GenBank/DDBJ databases">
        <title>Genome sequence of Mycobacterium kansasii.</title>
        <authorList>
            <consortium name="McGill University Mycobacterium genome consortium"/>
            <person name="Veyrier F.J."/>
            <person name="Behr M.A."/>
        </authorList>
    </citation>
    <scope>NUCLEOTIDE SEQUENCE [LARGE SCALE GENOMIC DNA]</scope>
    <source>
        <strain evidence="1 2">ATCC 12478</strain>
    </source>
</reference>
<dbReference type="Proteomes" id="UP000017786">
    <property type="component" value="Chromosome"/>
</dbReference>
<proteinExistence type="predicted"/>
<dbReference type="EMBL" id="CP006835">
    <property type="protein sequence ID" value="AGZ54557.1"/>
    <property type="molecule type" value="Genomic_DNA"/>
</dbReference>